<reference evidence="2" key="1">
    <citation type="journal article" date="2019" name="Int. J. Syst. Evol. Microbiol.">
        <title>The Global Catalogue of Microorganisms (GCM) 10K type strain sequencing project: providing services to taxonomists for standard genome sequencing and annotation.</title>
        <authorList>
            <consortium name="The Broad Institute Genomics Platform"/>
            <consortium name="The Broad Institute Genome Sequencing Center for Infectious Disease"/>
            <person name="Wu L."/>
            <person name="Ma J."/>
        </authorList>
    </citation>
    <scope>NUCLEOTIDE SEQUENCE [LARGE SCALE GENOMIC DNA]</scope>
    <source>
        <strain evidence="2">JCM 18055</strain>
    </source>
</reference>
<gene>
    <name evidence="1" type="ORF">GCM10023215_32190</name>
</gene>
<comment type="caution">
    <text evidence="1">The sequence shown here is derived from an EMBL/GenBank/DDBJ whole genome shotgun (WGS) entry which is preliminary data.</text>
</comment>
<organism evidence="1 2">
    <name type="scientific">Pseudonocardia yuanmonensis</name>
    <dbReference type="NCBI Taxonomy" id="1095914"/>
    <lineage>
        <taxon>Bacteria</taxon>
        <taxon>Bacillati</taxon>
        <taxon>Actinomycetota</taxon>
        <taxon>Actinomycetes</taxon>
        <taxon>Pseudonocardiales</taxon>
        <taxon>Pseudonocardiaceae</taxon>
        <taxon>Pseudonocardia</taxon>
    </lineage>
</organism>
<evidence type="ECO:0000313" key="1">
    <source>
        <dbReference type="EMBL" id="GAA4692604.1"/>
    </source>
</evidence>
<dbReference type="EMBL" id="BAABIC010000010">
    <property type="protein sequence ID" value="GAA4692604.1"/>
    <property type="molecule type" value="Genomic_DNA"/>
</dbReference>
<accession>A0ABP8WNN9</accession>
<sequence length="148" mass="15873">MLGDRLGECAGKITGVRVLPSEGEQVWIEVSFQGRGTLLGQEITDTGTYRQTIRPGGVLYGEGHVLMMSPGGDVVDWVGGGVGRPTGPGYKASFGVFGTAQTRSEKLGRVAQVADVIEYEVEEDGSYRWTMWEWTGGGLTEEQATAAR</sequence>
<keyword evidence="2" id="KW-1185">Reference proteome</keyword>
<dbReference type="RefSeq" id="WP_345381334.1">
    <property type="nucleotide sequence ID" value="NZ_BAABIC010000010.1"/>
</dbReference>
<name>A0ABP8WNN9_9PSEU</name>
<dbReference type="Proteomes" id="UP001500325">
    <property type="component" value="Unassembled WGS sequence"/>
</dbReference>
<evidence type="ECO:0000313" key="2">
    <source>
        <dbReference type="Proteomes" id="UP001500325"/>
    </source>
</evidence>
<protein>
    <submittedName>
        <fullName evidence="1">Uncharacterized protein</fullName>
    </submittedName>
</protein>
<proteinExistence type="predicted"/>